<dbReference type="AlphaFoldDB" id="A0A0C1MMR6"/>
<evidence type="ECO:0008006" key="7">
    <source>
        <dbReference type="Google" id="ProtNLM"/>
    </source>
</evidence>
<dbReference type="GO" id="GO:0003677">
    <property type="term" value="F:DNA binding"/>
    <property type="evidence" value="ECO:0007669"/>
    <property type="project" value="InterPro"/>
</dbReference>
<dbReference type="Pfam" id="PF00072">
    <property type="entry name" value="Response_reg"/>
    <property type="match status" value="1"/>
</dbReference>
<dbReference type="InterPro" id="IPR007492">
    <property type="entry name" value="LytTR_DNA-bd_dom"/>
</dbReference>
<keyword evidence="1" id="KW-0902">Two-component regulatory system</keyword>
<comment type="caution">
    <text evidence="5">The sequence shown here is derived from an EMBL/GenBank/DDBJ whole genome shotgun (WGS) entry which is preliminary data.</text>
</comment>
<dbReference type="InterPro" id="IPR052048">
    <property type="entry name" value="ST_Response_Regulator"/>
</dbReference>
<dbReference type="Pfam" id="PF04397">
    <property type="entry name" value="LytTR"/>
    <property type="match status" value="1"/>
</dbReference>
<evidence type="ECO:0000259" key="4">
    <source>
        <dbReference type="PROSITE" id="PS50930"/>
    </source>
</evidence>
<feature type="domain" description="Response regulatory" evidence="3">
    <location>
        <begin position="2"/>
        <end position="116"/>
    </location>
</feature>
<dbReference type="PANTHER" id="PTHR43228:SF1">
    <property type="entry name" value="TWO-COMPONENT RESPONSE REGULATOR ARR22"/>
    <property type="match status" value="1"/>
</dbReference>
<proteinExistence type="predicted"/>
<gene>
    <name evidence="5" type="ORF">JF50_06760</name>
</gene>
<dbReference type="InterPro" id="IPR001789">
    <property type="entry name" value="Sig_transdc_resp-reg_receiver"/>
</dbReference>
<dbReference type="InterPro" id="IPR011006">
    <property type="entry name" value="CheY-like_superfamily"/>
</dbReference>
<dbReference type="EMBL" id="JWIC01000004">
    <property type="protein sequence ID" value="KID58364.1"/>
    <property type="molecule type" value="Genomic_DNA"/>
</dbReference>
<evidence type="ECO:0000313" key="6">
    <source>
        <dbReference type="Proteomes" id="UP000031327"/>
    </source>
</evidence>
<organism evidence="5 6">
    <name type="scientific">Pseudoalteromonas luteoviolacea</name>
    <dbReference type="NCBI Taxonomy" id="43657"/>
    <lineage>
        <taxon>Bacteria</taxon>
        <taxon>Pseudomonadati</taxon>
        <taxon>Pseudomonadota</taxon>
        <taxon>Gammaproteobacteria</taxon>
        <taxon>Alteromonadales</taxon>
        <taxon>Pseudoalteromonadaceae</taxon>
        <taxon>Pseudoalteromonas</taxon>
    </lineage>
</organism>
<evidence type="ECO:0000259" key="3">
    <source>
        <dbReference type="PROSITE" id="PS50110"/>
    </source>
</evidence>
<protein>
    <recommendedName>
        <fullName evidence="7">DNA-binding response regulator</fullName>
    </recommendedName>
</protein>
<keyword evidence="2" id="KW-0597">Phosphoprotein</keyword>
<dbReference type="PANTHER" id="PTHR43228">
    <property type="entry name" value="TWO-COMPONENT RESPONSE REGULATOR"/>
    <property type="match status" value="1"/>
</dbReference>
<name>A0A0C1MMR6_9GAMM</name>
<dbReference type="SMART" id="SM00448">
    <property type="entry name" value="REC"/>
    <property type="match status" value="1"/>
</dbReference>
<dbReference type="RefSeq" id="WP_039608656.1">
    <property type="nucleotide sequence ID" value="NZ_JWIC01000004.1"/>
</dbReference>
<feature type="domain" description="HTH LytTR-type" evidence="4">
    <location>
        <begin position="123"/>
        <end position="224"/>
    </location>
</feature>
<accession>A0A0C1MMR6</accession>
<dbReference type="OrthoDB" id="236568at2"/>
<evidence type="ECO:0000256" key="1">
    <source>
        <dbReference type="ARBA" id="ARBA00023012"/>
    </source>
</evidence>
<dbReference type="PROSITE" id="PS50110">
    <property type="entry name" value="RESPONSE_REGULATORY"/>
    <property type="match status" value="1"/>
</dbReference>
<dbReference type="Proteomes" id="UP000031327">
    <property type="component" value="Unassembled WGS sequence"/>
</dbReference>
<dbReference type="SMART" id="SM00850">
    <property type="entry name" value="LytTR"/>
    <property type="match status" value="1"/>
</dbReference>
<evidence type="ECO:0000256" key="2">
    <source>
        <dbReference type="PROSITE-ProRule" id="PRU00169"/>
    </source>
</evidence>
<feature type="modified residue" description="4-aspartylphosphate" evidence="2">
    <location>
        <position position="53"/>
    </location>
</feature>
<dbReference type="Gene3D" id="3.40.50.2300">
    <property type="match status" value="1"/>
</dbReference>
<dbReference type="GO" id="GO:0000160">
    <property type="term" value="P:phosphorelay signal transduction system"/>
    <property type="evidence" value="ECO:0007669"/>
    <property type="project" value="UniProtKB-KW"/>
</dbReference>
<dbReference type="SUPFAM" id="SSF52172">
    <property type="entry name" value="CheY-like"/>
    <property type="match status" value="1"/>
</dbReference>
<dbReference type="PROSITE" id="PS50930">
    <property type="entry name" value="HTH_LYTTR"/>
    <property type="match status" value="1"/>
</dbReference>
<sequence>MKYLVVDDEPIARRRIQRLLKEFEVLECVGEAQDGQHALQLVDSLQPELIFLDISMPGMDGIELGKKLRDSNVNIKLIYVTAYPEHALEAYQIYASGYLVKPIDNTQISELMNHLFPDTLAKIQYQVGHDIRWVNVPDILIAQTDDRYTHIYFEGGDALIDTPLKKLLADFPHHFIQVHRNTIVKKASIVRLESHEGTHKVILDGINDPVMVSRRAYASLKSVF</sequence>
<dbReference type="Gene3D" id="2.40.50.1020">
    <property type="entry name" value="LytTr DNA-binding domain"/>
    <property type="match status" value="1"/>
</dbReference>
<evidence type="ECO:0000313" key="5">
    <source>
        <dbReference type="EMBL" id="KID58364.1"/>
    </source>
</evidence>
<reference evidence="5 6" key="1">
    <citation type="submission" date="2014-12" db="EMBL/GenBank/DDBJ databases">
        <title>Draft Genome Sequence of Pseudoalteromonas luteoviolacea HI1.</title>
        <authorList>
            <person name="Asahina A.Y."/>
            <person name="Hadfield M.G."/>
        </authorList>
    </citation>
    <scope>NUCLEOTIDE SEQUENCE [LARGE SCALE GENOMIC DNA]</scope>
    <source>
        <strain evidence="5 6">HI1</strain>
    </source>
</reference>